<dbReference type="PANTHER" id="PTHR38459:SF1">
    <property type="entry name" value="PROPHAGE BACTOPRENOL-LINKED GLUCOSE TRANSLOCASE HOMOLOG"/>
    <property type="match status" value="1"/>
</dbReference>
<dbReference type="InterPro" id="IPR007267">
    <property type="entry name" value="GtrA_DPMS_TM"/>
</dbReference>
<evidence type="ECO:0000259" key="7">
    <source>
        <dbReference type="Pfam" id="PF04138"/>
    </source>
</evidence>
<evidence type="ECO:0000313" key="8">
    <source>
        <dbReference type="EMBL" id="SBT04547.1"/>
    </source>
</evidence>
<sequence>MGISGDFSLLREIVRFGLVGVFSNLILYLVFLGITWLGVDPKLAMTILYATGVLQTFFVNRRWTFSHAGSPTRSFCRYLLLHLGCYLLNLALLYWLVDNAQLSAPWVQAGAVLLNAGLLFLAQKYWVFTKSSL</sequence>
<name>A0A1A8XJI0_9PROT</name>
<dbReference type="InterPro" id="IPR051401">
    <property type="entry name" value="GtrA_CellWall_Glycosyl"/>
</dbReference>
<accession>A0A1A8XJI0</accession>
<evidence type="ECO:0000313" key="9">
    <source>
        <dbReference type="Proteomes" id="UP000199169"/>
    </source>
</evidence>
<keyword evidence="4 6" id="KW-1133">Transmembrane helix</keyword>
<feature type="transmembrane region" description="Helical" evidence="6">
    <location>
        <begin position="43"/>
        <end position="63"/>
    </location>
</feature>
<evidence type="ECO:0000256" key="6">
    <source>
        <dbReference type="SAM" id="Phobius"/>
    </source>
</evidence>
<keyword evidence="5 6" id="KW-0472">Membrane</keyword>
<feature type="transmembrane region" description="Helical" evidence="6">
    <location>
        <begin position="12"/>
        <end position="37"/>
    </location>
</feature>
<feature type="transmembrane region" description="Helical" evidence="6">
    <location>
        <begin position="75"/>
        <end position="97"/>
    </location>
</feature>
<reference evidence="8 9" key="1">
    <citation type="submission" date="2016-06" db="EMBL/GenBank/DDBJ databases">
        <authorList>
            <person name="Kjaerup R.B."/>
            <person name="Dalgaard T.S."/>
            <person name="Juul-Madsen H.R."/>
        </authorList>
    </citation>
    <scope>NUCLEOTIDE SEQUENCE [LARGE SCALE GENOMIC DNA]</scope>
    <source>
        <strain evidence="8">3</strain>
    </source>
</reference>
<feature type="domain" description="GtrA/DPMS transmembrane" evidence="7">
    <location>
        <begin position="15"/>
        <end position="128"/>
    </location>
</feature>
<organism evidence="8 9">
    <name type="scientific">Candidatus Accumulibacter aalborgensis</name>
    <dbReference type="NCBI Taxonomy" id="1860102"/>
    <lineage>
        <taxon>Bacteria</taxon>
        <taxon>Pseudomonadati</taxon>
        <taxon>Pseudomonadota</taxon>
        <taxon>Betaproteobacteria</taxon>
        <taxon>Candidatus Accumulibacter</taxon>
    </lineage>
</organism>
<evidence type="ECO:0000256" key="2">
    <source>
        <dbReference type="ARBA" id="ARBA00009399"/>
    </source>
</evidence>
<comment type="subcellular location">
    <subcellularLocation>
        <location evidence="1">Membrane</location>
        <topology evidence="1">Multi-pass membrane protein</topology>
    </subcellularLocation>
</comment>
<dbReference type="Pfam" id="PF04138">
    <property type="entry name" value="GtrA_DPMS_TM"/>
    <property type="match status" value="1"/>
</dbReference>
<gene>
    <name evidence="8" type="ORF">ACCAA_1570005</name>
</gene>
<dbReference type="PANTHER" id="PTHR38459">
    <property type="entry name" value="PROPHAGE BACTOPRENOL-LINKED GLUCOSE TRANSLOCASE HOMOLOG"/>
    <property type="match status" value="1"/>
</dbReference>
<keyword evidence="3 6" id="KW-0812">Transmembrane</keyword>
<evidence type="ECO:0000256" key="5">
    <source>
        <dbReference type="ARBA" id="ARBA00023136"/>
    </source>
</evidence>
<dbReference type="EMBL" id="FLQX01000065">
    <property type="protein sequence ID" value="SBT04547.1"/>
    <property type="molecule type" value="Genomic_DNA"/>
</dbReference>
<comment type="similarity">
    <text evidence="2">Belongs to the GtrA family.</text>
</comment>
<dbReference type="AlphaFoldDB" id="A0A1A8XJI0"/>
<dbReference type="GO" id="GO:0005886">
    <property type="term" value="C:plasma membrane"/>
    <property type="evidence" value="ECO:0007669"/>
    <property type="project" value="TreeGrafter"/>
</dbReference>
<evidence type="ECO:0000256" key="4">
    <source>
        <dbReference type="ARBA" id="ARBA00022989"/>
    </source>
</evidence>
<proteinExistence type="inferred from homology"/>
<protein>
    <recommendedName>
        <fullName evidence="7">GtrA/DPMS transmembrane domain-containing protein</fullName>
    </recommendedName>
</protein>
<dbReference type="STRING" id="1860102.ACCAA_1570005"/>
<keyword evidence="9" id="KW-1185">Reference proteome</keyword>
<evidence type="ECO:0000256" key="1">
    <source>
        <dbReference type="ARBA" id="ARBA00004141"/>
    </source>
</evidence>
<evidence type="ECO:0000256" key="3">
    <source>
        <dbReference type="ARBA" id="ARBA00022692"/>
    </source>
</evidence>
<dbReference type="Proteomes" id="UP000199169">
    <property type="component" value="Unassembled WGS sequence"/>
</dbReference>
<dbReference type="GO" id="GO:0000271">
    <property type="term" value="P:polysaccharide biosynthetic process"/>
    <property type="evidence" value="ECO:0007669"/>
    <property type="project" value="InterPro"/>
</dbReference>
<feature type="transmembrane region" description="Helical" evidence="6">
    <location>
        <begin position="103"/>
        <end position="122"/>
    </location>
</feature>